<name>A0A7R8WA37_9CRUS</name>
<protein>
    <submittedName>
        <fullName evidence="8">Uncharacterized protein</fullName>
    </submittedName>
</protein>
<keyword evidence="4" id="KW-0812">Transmembrane</keyword>
<evidence type="ECO:0000256" key="1">
    <source>
        <dbReference type="ARBA" id="ARBA00004477"/>
    </source>
</evidence>
<gene>
    <name evidence="8" type="ORF">CTOB1V02_LOCUS3309</name>
</gene>
<dbReference type="OrthoDB" id="78344at2759"/>
<dbReference type="GO" id="GO:0005460">
    <property type="term" value="F:UDP-glucose transmembrane transporter activity"/>
    <property type="evidence" value="ECO:0007669"/>
    <property type="project" value="TreeGrafter"/>
</dbReference>
<keyword evidence="5" id="KW-0256">Endoplasmic reticulum</keyword>
<dbReference type="SUPFAM" id="SSF103481">
    <property type="entry name" value="Multidrug resistance efflux transporter EmrE"/>
    <property type="match status" value="1"/>
</dbReference>
<dbReference type="Pfam" id="PF08449">
    <property type="entry name" value="UAA"/>
    <property type="match status" value="1"/>
</dbReference>
<evidence type="ECO:0000256" key="7">
    <source>
        <dbReference type="ARBA" id="ARBA00023136"/>
    </source>
</evidence>
<proteinExistence type="inferred from homology"/>
<comment type="similarity">
    <text evidence="2">Belongs to the nucleotide-sugar transporter family. SLC35B subfamily.</text>
</comment>
<reference evidence="8" key="1">
    <citation type="submission" date="2020-11" db="EMBL/GenBank/DDBJ databases">
        <authorList>
            <person name="Tran Van P."/>
        </authorList>
    </citation>
    <scope>NUCLEOTIDE SEQUENCE</scope>
</reference>
<evidence type="ECO:0000256" key="6">
    <source>
        <dbReference type="ARBA" id="ARBA00022989"/>
    </source>
</evidence>
<organism evidence="8">
    <name type="scientific">Cyprideis torosa</name>
    <dbReference type="NCBI Taxonomy" id="163714"/>
    <lineage>
        <taxon>Eukaryota</taxon>
        <taxon>Metazoa</taxon>
        <taxon>Ecdysozoa</taxon>
        <taxon>Arthropoda</taxon>
        <taxon>Crustacea</taxon>
        <taxon>Oligostraca</taxon>
        <taxon>Ostracoda</taxon>
        <taxon>Podocopa</taxon>
        <taxon>Podocopida</taxon>
        <taxon>Cytherocopina</taxon>
        <taxon>Cytheroidea</taxon>
        <taxon>Cytherideidae</taxon>
        <taxon>Cyprideis</taxon>
    </lineage>
</organism>
<dbReference type="PANTHER" id="PTHR10778:SF10">
    <property type="entry name" value="SOLUTE CARRIER FAMILY 35 MEMBER B1"/>
    <property type="match status" value="1"/>
</dbReference>
<dbReference type="GO" id="GO:0005789">
    <property type="term" value="C:endoplasmic reticulum membrane"/>
    <property type="evidence" value="ECO:0007669"/>
    <property type="project" value="UniProtKB-SubCell"/>
</dbReference>
<dbReference type="InterPro" id="IPR013657">
    <property type="entry name" value="SCL35B1-4/HUT1"/>
</dbReference>
<accession>A0A7R8WA37</accession>
<sequence length="227" mass="25123">MVRDEAALTILAGHGLGNRSHGSRPIHRLPIVVRAPRSRVDIHMLTVQTEALCFNRICYFTVQHSHSAYRCPVSNPNCTEGIVRLSRYFSGTSGSMTVRVQHVVPRHGISVVIIEVVAGIRVIVFRQLFIFLTVANFGPLPCSIVTTTRKFFTVLGSVIIFGNVLITRQWIGTVLVFTGLFLDALYGKSAHSPPPVRPPVKETVVHSFPQHYAGSPINVDESEDKKD</sequence>
<evidence type="ECO:0000256" key="3">
    <source>
        <dbReference type="ARBA" id="ARBA00022448"/>
    </source>
</evidence>
<dbReference type="AlphaFoldDB" id="A0A7R8WA37"/>
<evidence type="ECO:0000313" key="8">
    <source>
        <dbReference type="EMBL" id="CAD7225365.1"/>
    </source>
</evidence>
<keyword evidence="6" id="KW-1133">Transmembrane helix</keyword>
<dbReference type="GO" id="GO:0000139">
    <property type="term" value="C:Golgi membrane"/>
    <property type="evidence" value="ECO:0007669"/>
    <property type="project" value="TreeGrafter"/>
</dbReference>
<keyword evidence="7" id="KW-0472">Membrane</keyword>
<dbReference type="InterPro" id="IPR037185">
    <property type="entry name" value="EmrE-like"/>
</dbReference>
<keyword evidence="3" id="KW-0813">Transport</keyword>
<comment type="subcellular location">
    <subcellularLocation>
        <location evidence="1">Endoplasmic reticulum membrane</location>
        <topology evidence="1">Multi-pass membrane protein</topology>
    </subcellularLocation>
</comment>
<dbReference type="PANTHER" id="PTHR10778">
    <property type="entry name" value="SOLUTE CARRIER FAMILY 35 MEMBER B"/>
    <property type="match status" value="1"/>
</dbReference>
<evidence type="ECO:0000256" key="2">
    <source>
        <dbReference type="ARBA" id="ARBA00010694"/>
    </source>
</evidence>
<dbReference type="EMBL" id="OB660558">
    <property type="protein sequence ID" value="CAD7225365.1"/>
    <property type="molecule type" value="Genomic_DNA"/>
</dbReference>
<evidence type="ECO:0000256" key="4">
    <source>
        <dbReference type="ARBA" id="ARBA00022692"/>
    </source>
</evidence>
<dbReference type="GO" id="GO:0005459">
    <property type="term" value="F:UDP-galactose transmembrane transporter activity"/>
    <property type="evidence" value="ECO:0007669"/>
    <property type="project" value="TreeGrafter"/>
</dbReference>
<evidence type="ECO:0000256" key="5">
    <source>
        <dbReference type="ARBA" id="ARBA00022824"/>
    </source>
</evidence>